<evidence type="ECO:0000256" key="1">
    <source>
        <dbReference type="SAM" id="Phobius"/>
    </source>
</evidence>
<name>A0A377FTQ2_9BACL</name>
<dbReference type="Proteomes" id="UP000254060">
    <property type="component" value="Unassembled WGS sequence"/>
</dbReference>
<evidence type="ECO:0000313" key="3">
    <source>
        <dbReference type="Proteomes" id="UP000254060"/>
    </source>
</evidence>
<evidence type="ECO:0000313" key="2">
    <source>
        <dbReference type="EMBL" id="STO08202.1"/>
    </source>
</evidence>
<reference evidence="2 3" key="1">
    <citation type="submission" date="2018-06" db="EMBL/GenBank/DDBJ databases">
        <authorList>
            <consortium name="Pathogen Informatics"/>
            <person name="Doyle S."/>
        </authorList>
    </citation>
    <scope>NUCLEOTIDE SEQUENCE [LARGE SCALE GENOMIC DNA]</scope>
    <source>
        <strain evidence="2 3">NCTC13163</strain>
    </source>
</reference>
<accession>A0A377FTQ2</accession>
<protein>
    <submittedName>
        <fullName evidence="2">Uncharacterized protein</fullName>
    </submittedName>
</protein>
<keyword evidence="1" id="KW-1133">Transmembrane helix</keyword>
<feature type="transmembrane region" description="Helical" evidence="1">
    <location>
        <begin position="70"/>
        <end position="89"/>
    </location>
</feature>
<gene>
    <name evidence="2" type="ORF">NCTC13163_01571</name>
</gene>
<dbReference type="AlphaFoldDB" id="A0A377FTQ2"/>
<organism evidence="2 3">
    <name type="scientific">Exiguobacterium aurantiacum</name>
    <dbReference type="NCBI Taxonomy" id="33987"/>
    <lineage>
        <taxon>Bacteria</taxon>
        <taxon>Bacillati</taxon>
        <taxon>Bacillota</taxon>
        <taxon>Bacilli</taxon>
        <taxon>Bacillales</taxon>
        <taxon>Bacillales Family XII. Incertae Sedis</taxon>
        <taxon>Exiguobacterium</taxon>
    </lineage>
</organism>
<feature type="transmembrane region" description="Helical" evidence="1">
    <location>
        <begin position="38"/>
        <end position="58"/>
    </location>
</feature>
<sequence length="141" mass="15871">MTNFLKLQSISILLALTLLINIQLLANSGRLYLLIGDGYVLVIAVSGLASLVLFARVLIKLLLLLPMSRWNFFLYILWLPYLALFTYVWTRLVPPPGEAAWPSPVIGLLIIALTLVFPLYVLIVHMIARSPKRTLQIEDKA</sequence>
<dbReference type="EMBL" id="UGGP01000001">
    <property type="protein sequence ID" value="STO08202.1"/>
    <property type="molecule type" value="Genomic_DNA"/>
</dbReference>
<dbReference type="RefSeq" id="WP_029335117.1">
    <property type="nucleotide sequence ID" value="NZ_UGGP01000001.1"/>
</dbReference>
<proteinExistence type="predicted"/>
<keyword evidence="1" id="KW-0472">Membrane</keyword>
<feature type="transmembrane region" description="Helical" evidence="1">
    <location>
        <begin position="101"/>
        <end position="123"/>
    </location>
</feature>
<dbReference type="OrthoDB" id="2357441at2"/>
<keyword evidence="1" id="KW-0812">Transmembrane</keyword>
<dbReference type="STRING" id="1397694.GCA_000702585_02068"/>